<name>A0A0D5Y3Z5_9PSED</name>
<sequence length="60" mass="6673">MRHGETSAGIRKSLSLAREADAGEVQFFRAWRSPRQLQRKIAIARSPPLGNTCALPWKGP</sequence>
<dbReference type="Proteomes" id="UP000032748">
    <property type="component" value="Chromosome"/>
</dbReference>
<reference evidence="1 2" key="1">
    <citation type="journal article" date="2015" name="Mol. Plant Microbe Interact.">
        <title>Comparative Genomic Analysis of Pseudomonas chlororaphis PCL1606 Reveals New Insight into Antifungal Compounds Involved in Biocontrol.</title>
        <authorList>
            <person name="Calderon C.E."/>
            <person name="Ramos C."/>
            <person name="de Vicente A."/>
            <person name="Cazorla F.M."/>
        </authorList>
    </citation>
    <scope>NUCLEOTIDE SEQUENCE [LARGE SCALE GENOMIC DNA]</scope>
    <source>
        <strain evidence="1 2">PCL1606</strain>
    </source>
</reference>
<proteinExistence type="predicted"/>
<gene>
    <name evidence="1" type="ORF">PCL1606_45880</name>
</gene>
<accession>A0A0D5Y3Z5</accession>
<evidence type="ECO:0000313" key="2">
    <source>
        <dbReference type="Proteomes" id="UP000032748"/>
    </source>
</evidence>
<dbReference type="EMBL" id="CP011110">
    <property type="protein sequence ID" value="AKA26036.1"/>
    <property type="molecule type" value="Genomic_DNA"/>
</dbReference>
<dbReference type="KEGG" id="pcz:PCL1606_45880"/>
<protein>
    <submittedName>
        <fullName evidence="1">Uncharacterized protein</fullName>
    </submittedName>
</protein>
<organism evidence="1 2">
    <name type="scientific">Pseudomonas chlororaphis</name>
    <dbReference type="NCBI Taxonomy" id="587753"/>
    <lineage>
        <taxon>Bacteria</taxon>
        <taxon>Pseudomonadati</taxon>
        <taxon>Pseudomonadota</taxon>
        <taxon>Gammaproteobacteria</taxon>
        <taxon>Pseudomonadales</taxon>
        <taxon>Pseudomonadaceae</taxon>
        <taxon>Pseudomonas</taxon>
    </lineage>
</organism>
<evidence type="ECO:0000313" key="1">
    <source>
        <dbReference type="EMBL" id="AKA26036.1"/>
    </source>
</evidence>
<dbReference type="AlphaFoldDB" id="A0A0D5Y3Z5"/>